<evidence type="ECO:0000313" key="3">
    <source>
        <dbReference type="Proteomes" id="UP000324222"/>
    </source>
</evidence>
<feature type="compositionally biased region" description="Acidic residues" evidence="1">
    <location>
        <begin position="266"/>
        <end position="275"/>
    </location>
</feature>
<comment type="caution">
    <text evidence="2">The sequence shown here is derived from an EMBL/GenBank/DDBJ whole genome shotgun (WGS) entry which is preliminary data.</text>
</comment>
<feature type="compositionally biased region" description="Low complexity" evidence="1">
    <location>
        <begin position="287"/>
        <end position="298"/>
    </location>
</feature>
<accession>A0A5B7JHL1</accession>
<keyword evidence="3" id="KW-1185">Reference proteome</keyword>
<feature type="compositionally biased region" description="Polar residues" evidence="1">
    <location>
        <begin position="190"/>
        <end position="199"/>
    </location>
</feature>
<proteinExistence type="predicted"/>
<name>A0A5B7JHL1_PORTR</name>
<dbReference type="EMBL" id="VSRR010102830">
    <property type="protein sequence ID" value="MPC95592.1"/>
    <property type="molecule type" value="Genomic_DNA"/>
</dbReference>
<feature type="region of interest" description="Disordered" evidence="1">
    <location>
        <begin position="190"/>
        <end position="308"/>
    </location>
</feature>
<protein>
    <submittedName>
        <fullName evidence="2">Uncharacterized protein</fullName>
    </submittedName>
</protein>
<evidence type="ECO:0000256" key="1">
    <source>
        <dbReference type="SAM" id="MobiDB-lite"/>
    </source>
</evidence>
<dbReference type="Proteomes" id="UP000324222">
    <property type="component" value="Unassembled WGS sequence"/>
</dbReference>
<reference evidence="2 3" key="1">
    <citation type="submission" date="2019-05" db="EMBL/GenBank/DDBJ databases">
        <title>Another draft genome of Portunus trituberculatus and its Hox gene families provides insights of decapod evolution.</title>
        <authorList>
            <person name="Jeong J.-H."/>
            <person name="Song I."/>
            <person name="Kim S."/>
            <person name="Choi T."/>
            <person name="Kim D."/>
            <person name="Ryu S."/>
            <person name="Kim W."/>
        </authorList>
    </citation>
    <scope>NUCLEOTIDE SEQUENCE [LARGE SCALE GENOMIC DNA]</scope>
    <source>
        <tissue evidence="2">Muscle</tissue>
    </source>
</reference>
<dbReference type="AlphaFoldDB" id="A0A5B7JHL1"/>
<dbReference type="OrthoDB" id="6372889at2759"/>
<evidence type="ECO:0000313" key="2">
    <source>
        <dbReference type="EMBL" id="MPC95592.1"/>
    </source>
</evidence>
<gene>
    <name evidence="2" type="ORF">E2C01_090810</name>
</gene>
<feature type="compositionally biased region" description="Acidic residues" evidence="1">
    <location>
        <begin position="220"/>
        <end position="238"/>
    </location>
</feature>
<sequence>MASSFLVKCSYLAVTKTSVHWRLFFFFFSKCSLIQATTRTKAEGQTLGDAAAVPGEMQNAILQAVDVTNHTVARLEEVEGYVDTVAADLLNTEWRDSRQKDSADQLVTAAKDLKGHAQEQILQSLDFYEILLMVLEQFNANSSVKASQDQPVASTTMPPLELLSDAAPLTLPSTCTVALLEQITSMKMRQTSALANSDDTPLAGADPGQQGQEERQKDVLEEEEVEDKGDDEEEEEDVPAWYTDPVFLSGNYGTPDRGLPVFREEDWVDMDDAYDNESTPPPPPTTTPATTSPRPGTTGLVSRYFGVP</sequence>
<organism evidence="2 3">
    <name type="scientific">Portunus trituberculatus</name>
    <name type="common">Swimming crab</name>
    <name type="synonym">Neptunus trituberculatus</name>
    <dbReference type="NCBI Taxonomy" id="210409"/>
    <lineage>
        <taxon>Eukaryota</taxon>
        <taxon>Metazoa</taxon>
        <taxon>Ecdysozoa</taxon>
        <taxon>Arthropoda</taxon>
        <taxon>Crustacea</taxon>
        <taxon>Multicrustacea</taxon>
        <taxon>Malacostraca</taxon>
        <taxon>Eumalacostraca</taxon>
        <taxon>Eucarida</taxon>
        <taxon>Decapoda</taxon>
        <taxon>Pleocyemata</taxon>
        <taxon>Brachyura</taxon>
        <taxon>Eubrachyura</taxon>
        <taxon>Portunoidea</taxon>
        <taxon>Portunidae</taxon>
        <taxon>Portuninae</taxon>
        <taxon>Portunus</taxon>
    </lineage>
</organism>